<evidence type="ECO:0000313" key="1">
    <source>
        <dbReference type="EMBL" id="EDR10341.1"/>
    </source>
</evidence>
<gene>
    <name evidence="1" type="ORF">LACBIDRAFT_325301</name>
</gene>
<organism evidence="2">
    <name type="scientific">Laccaria bicolor (strain S238N-H82 / ATCC MYA-4686)</name>
    <name type="common">Bicoloured deceiver</name>
    <name type="synonym">Laccaria laccata var. bicolor</name>
    <dbReference type="NCBI Taxonomy" id="486041"/>
    <lineage>
        <taxon>Eukaryota</taxon>
        <taxon>Fungi</taxon>
        <taxon>Dikarya</taxon>
        <taxon>Basidiomycota</taxon>
        <taxon>Agaricomycotina</taxon>
        <taxon>Agaricomycetes</taxon>
        <taxon>Agaricomycetidae</taxon>
        <taxon>Agaricales</taxon>
        <taxon>Agaricineae</taxon>
        <taxon>Hydnangiaceae</taxon>
        <taxon>Laccaria</taxon>
    </lineage>
</organism>
<accession>B0D4G9</accession>
<dbReference type="EMBL" id="DS547097">
    <property type="protein sequence ID" value="EDR10341.1"/>
    <property type="molecule type" value="Genomic_DNA"/>
</dbReference>
<dbReference type="InParanoid" id="B0D4G9"/>
<proteinExistence type="predicted"/>
<dbReference type="OrthoDB" id="3093625at2759"/>
<dbReference type="KEGG" id="lbc:LACBIDRAFT_325301"/>
<protein>
    <submittedName>
        <fullName evidence="1">Predicted protein</fullName>
    </submittedName>
</protein>
<dbReference type="RefSeq" id="XP_001878791.1">
    <property type="nucleotide sequence ID" value="XM_001878756.1"/>
</dbReference>
<name>B0D4G9_LACBS</name>
<reference evidence="1 2" key="1">
    <citation type="journal article" date="2008" name="Nature">
        <title>The genome of Laccaria bicolor provides insights into mycorrhizal symbiosis.</title>
        <authorList>
            <person name="Martin F."/>
            <person name="Aerts A."/>
            <person name="Ahren D."/>
            <person name="Brun A."/>
            <person name="Danchin E.G.J."/>
            <person name="Duchaussoy F."/>
            <person name="Gibon J."/>
            <person name="Kohler A."/>
            <person name="Lindquist E."/>
            <person name="Pereda V."/>
            <person name="Salamov A."/>
            <person name="Shapiro H.J."/>
            <person name="Wuyts J."/>
            <person name="Blaudez D."/>
            <person name="Buee M."/>
            <person name="Brokstein P."/>
            <person name="Canbaeck B."/>
            <person name="Cohen D."/>
            <person name="Courty P.E."/>
            <person name="Coutinho P.M."/>
            <person name="Delaruelle C."/>
            <person name="Detter J.C."/>
            <person name="Deveau A."/>
            <person name="DiFazio S."/>
            <person name="Duplessis S."/>
            <person name="Fraissinet-Tachet L."/>
            <person name="Lucic E."/>
            <person name="Frey-Klett P."/>
            <person name="Fourrey C."/>
            <person name="Feussner I."/>
            <person name="Gay G."/>
            <person name="Grimwood J."/>
            <person name="Hoegger P.J."/>
            <person name="Jain P."/>
            <person name="Kilaru S."/>
            <person name="Labbe J."/>
            <person name="Lin Y.C."/>
            <person name="Legue V."/>
            <person name="Le Tacon F."/>
            <person name="Marmeisse R."/>
            <person name="Melayah D."/>
            <person name="Montanini B."/>
            <person name="Muratet M."/>
            <person name="Nehls U."/>
            <person name="Niculita-Hirzel H."/>
            <person name="Oudot-Le Secq M.P."/>
            <person name="Peter M."/>
            <person name="Quesneville H."/>
            <person name="Rajashekar B."/>
            <person name="Reich M."/>
            <person name="Rouhier N."/>
            <person name="Schmutz J."/>
            <person name="Yin T."/>
            <person name="Chalot M."/>
            <person name="Henrissat B."/>
            <person name="Kuees U."/>
            <person name="Lucas S."/>
            <person name="Van de Peer Y."/>
            <person name="Podila G.K."/>
            <person name="Polle A."/>
            <person name="Pukkila P.J."/>
            <person name="Richardson P.M."/>
            <person name="Rouze P."/>
            <person name="Sanders I.R."/>
            <person name="Stajich J.E."/>
            <person name="Tunlid A."/>
            <person name="Tuskan G."/>
            <person name="Grigoriev I.V."/>
        </authorList>
    </citation>
    <scope>NUCLEOTIDE SEQUENCE [LARGE SCALE GENOMIC DNA]</scope>
    <source>
        <strain evidence="2">S238N-H82 / ATCC MYA-4686</strain>
    </source>
</reference>
<evidence type="ECO:0000313" key="2">
    <source>
        <dbReference type="Proteomes" id="UP000001194"/>
    </source>
</evidence>
<keyword evidence="2" id="KW-1185">Reference proteome</keyword>
<dbReference type="HOGENOM" id="CLU_1496465_0_0_1"/>
<dbReference type="GeneID" id="6074481"/>
<sequence length="180" mass="20490">MTETELHLLKTQAECNVATMQNDESLSELELKSFWYKLHKQVFVPKWIWLYLSQFLTVFDEPKTQLKIFELRQPATGPTPNLGNCNRKKTGPVNTNHYQIHLMMLTLTVGLACHHPTSQIELWHQDSDVDTCVQSDPSSEEVKPPKCIILSSNIPHHPLVAALYINVFMAAAVAKLDQLP</sequence>
<dbReference type="AlphaFoldDB" id="B0D4G9"/>
<dbReference type="Proteomes" id="UP000001194">
    <property type="component" value="Unassembled WGS sequence"/>
</dbReference>